<dbReference type="EMBL" id="LOHS01000050">
    <property type="protein sequence ID" value="OAH15221.1"/>
    <property type="molecule type" value="Genomic_DNA"/>
</dbReference>
<gene>
    <name evidence="1" type="ORF">STSP_14400</name>
</gene>
<evidence type="ECO:0000313" key="1">
    <source>
        <dbReference type="EMBL" id="OAH15221.1"/>
    </source>
</evidence>
<dbReference type="AlphaFoldDB" id="A0A177HWC9"/>
<protein>
    <submittedName>
        <fullName evidence="1">Antitoxin VapB47</fullName>
    </submittedName>
</protein>
<dbReference type="PATRIC" id="fig|1716141.3.peg.1526"/>
<accession>A0A177HWC9</accession>
<comment type="caution">
    <text evidence="1">The sequence shown here is derived from an EMBL/GenBank/DDBJ whole genome shotgun (WGS) entry which is preliminary data.</text>
</comment>
<evidence type="ECO:0000313" key="2">
    <source>
        <dbReference type="Proteomes" id="UP000077381"/>
    </source>
</evidence>
<dbReference type="STRING" id="1716141.STSP_14400"/>
<keyword evidence="2" id="KW-1185">Reference proteome</keyword>
<reference evidence="1 2" key="1">
    <citation type="submission" date="2015-12" db="EMBL/GenBank/DDBJ databases">
        <title>Genome sequence of Streptomyces sp. G25.</title>
        <authorList>
            <person name="Poehlein A."/>
            <person name="Roettig A."/>
            <person name="Hiessl S."/>
            <person name="Hauschild P."/>
            <person name="Schauer J."/>
            <person name="Madkour M.H."/>
            <person name="Al-Ansari A.M."/>
            <person name="Almakishah N.H."/>
            <person name="Steinbuechel A."/>
            <person name="Daniel R."/>
        </authorList>
    </citation>
    <scope>NUCLEOTIDE SEQUENCE [LARGE SCALE GENOMIC DNA]</scope>
    <source>
        <strain evidence="2">G25(2015)</strain>
    </source>
</reference>
<proteinExistence type="predicted"/>
<sequence>MKTMERIGIQELIRHAGTYVERARHGEVIDITDGDATIARLTPVTGDDATLDVLIAQGLVVPPSGSFDELIDTPGVAGPVGAHSTEAILDELREDRS</sequence>
<organism evidence="1 2">
    <name type="scientific">Streptomyces jeddahensis</name>
    <dbReference type="NCBI Taxonomy" id="1716141"/>
    <lineage>
        <taxon>Bacteria</taxon>
        <taxon>Bacillati</taxon>
        <taxon>Actinomycetota</taxon>
        <taxon>Actinomycetes</taxon>
        <taxon>Kitasatosporales</taxon>
        <taxon>Streptomycetaceae</taxon>
        <taxon>Streptomyces</taxon>
    </lineage>
</organism>
<dbReference type="Proteomes" id="UP000077381">
    <property type="component" value="Unassembled WGS sequence"/>
</dbReference>
<name>A0A177HWC9_9ACTN</name>